<name>J7S2U8_HUIN7</name>
<feature type="compositionally biased region" description="Basic residues" evidence="1">
    <location>
        <begin position="1"/>
        <end position="10"/>
    </location>
</feature>
<feature type="region of interest" description="Disordered" evidence="1">
    <location>
        <begin position="1"/>
        <end position="46"/>
    </location>
</feature>
<dbReference type="RefSeq" id="XP_022462605.1">
    <property type="nucleotide sequence ID" value="XM_022611169.1"/>
</dbReference>
<evidence type="ECO:0000313" key="2">
    <source>
        <dbReference type="EMBL" id="CCK68359.1"/>
    </source>
</evidence>
<gene>
    <name evidence="2" type="primary">KNAG0A07050</name>
    <name evidence="2" type="ordered locus">KNAG_0A07050</name>
</gene>
<organism evidence="2 3">
    <name type="scientific">Huiozyma naganishii (strain ATCC MYA-139 / BCRC 22969 / CBS 8797 / KCTC 17520 / NBRC 10181 / NCYC 3082 / Yp74L-3)</name>
    <name type="common">Yeast</name>
    <name type="synonym">Kazachstania naganishii</name>
    <dbReference type="NCBI Taxonomy" id="1071383"/>
    <lineage>
        <taxon>Eukaryota</taxon>
        <taxon>Fungi</taxon>
        <taxon>Dikarya</taxon>
        <taxon>Ascomycota</taxon>
        <taxon>Saccharomycotina</taxon>
        <taxon>Saccharomycetes</taxon>
        <taxon>Saccharomycetales</taxon>
        <taxon>Saccharomycetaceae</taxon>
        <taxon>Huiozyma</taxon>
    </lineage>
</organism>
<dbReference type="Proteomes" id="UP000006310">
    <property type="component" value="Chromosome 1"/>
</dbReference>
<proteinExistence type="predicted"/>
<dbReference type="GeneID" id="34523994"/>
<evidence type="ECO:0000313" key="3">
    <source>
        <dbReference type="Proteomes" id="UP000006310"/>
    </source>
</evidence>
<dbReference type="EMBL" id="HE978314">
    <property type="protein sequence ID" value="CCK68359.1"/>
    <property type="molecule type" value="Genomic_DNA"/>
</dbReference>
<reference evidence="3" key="2">
    <citation type="submission" date="2012-08" db="EMBL/GenBank/DDBJ databases">
        <title>Genome sequence of Kazachstania naganishii.</title>
        <authorList>
            <person name="Gordon J.L."/>
            <person name="Armisen D."/>
            <person name="Proux-Wera E."/>
            <person name="OhEigeartaigh S.S."/>
            <person name="Byrne K.P."/>
            <person name="Wolfe K.H."/>
        </authorList>
    </citation>
    <scope>NUCLEOTIDE SEQUENCE [LARGE SCALE GENOMIC DNA]</scope>
    <source>
        <strain evidence="3">ATCC MYA-139 / BCRC 22969 / CBS 8797 / CCRC 22969 / KCTC 17520 / NBRC 10181 / NCYC 3082</strain>
    </source>
</reference>
<reference evidence="2 3" key="1">
    <citation type="journal article" date="2011" name="Proc. Natl. Acad. Sci. U.S.A.">
        <title>Evolutionary erosion of yeast sex chromosomes by mating-type switching accidents.</title>
        <authorList>
            <person name="Gordon J.L."/>
            <person name="Armisen D."/>
            <person name="Proux-Wera E."/>
            <person name="Oheigeartaigh S.S."/>
            <person name="Byrne K.P."/>
            <person name="Wolfe K.H."/>
        </authorList>
    </citation>
    <scope>NUCLEOTIDE SEQUENCE [LARGE SCALE GENOMIC DNA]</scope>
    <source>
        <strain evidence="3">ATCC MYA-139 / BCRC 22969 / CBS 8797 / CCRC 22969 / KCTC 17520 / NBRC 10181 / NCYC 3082</strain>
    </source>
</reference>
<protein>
    <submittedName>
        <fullName evidence="2">Uncharacterized protein</fullName>
    </submittedName>
</protein>
<accession>J7S2U8</accession>
<dbReference type="AlphaFoldDB" id="J7S2U8"/>
<feature type="compositionally biased region" description="Pro residues" evidence="1">
    <location>
        <begin position="28"/>
        <end position="39"/>
    </location>
</feature>
<sequence>MRTKRRRRPRSQNFAASGPIRGCGPGTCSPPPPLPPPGPGLGGCTAESTGHGLSLRRFLPPWRGRSDACAWAGVDAATEQVRHLSYWHGGECVSKWTKNNDTALGCVLREVWLMVETGSVFFLSPVCMFLVIREPQVIYLYSGSDAISSATVFC</sequence>
<keyword evidence="3" id="KW-1185">Reference proteome</keyword>
<dbReference type="KEGG" id="kng:KNAG_0A07050"/>
<dbReference type="HOGENOM" id="CLU_1704487_0_0_1"/>
<evidence type="ECO:0000256" key="1">
    <source>
        <dbReference type="SAM" id="MobiDB-lite"/>
    </source>
</evidence>